<organism evidence="2 4">
    <name type="scientific">Xanthomonas campestris pv. phaseoli</name>
    <dbReference type="NCBI Taxonomy" id="317013"/>
    <lineage>
        <taxon>Bacteria</taxon>
        <taxon>Pseudomonadati</taxon>
        <taxon>Pseudomonadota</taxon>
        <taxon>Gammaproteobacteria</taxon>
        <taxon>Lysobacterales</taxon>
        <taxon>Lysobacteraceae</taxon>
        <taxon>Xanthomonas</taxon>
    </lineage>
</organism>
<dbReference type="Proteomes" id="UP000234181">
    <property type="component" value="Unassembled WGS sequence"/>
</dbReference>
<sequence length="254" mass="27262">MHNVSWNVMPGAQPHHAVRHAAVMSRPVHDGYPQGRNASVTHGVVAARTTALYDAGFATYCWSMSWLVVGAQTADEASDRFGYALIGDQADEAAADAHIEERGAQRQRTGRESRSGRIRMLRPSSGLGEDRLESIAHGASLRMKGVAVYAPSMRVAPARVQPAADGVPAYGEVATWRLHYTFRSWHGAPSIELTQDRVSFDMTGRAGRFMVAVTASNNEVSAAALRKIACALARDDAPGELADLTIAPVRAVTA</sequence>
<feature type="compositionally biased region" description="Basic and acidic residues" evidence="1">
    <location>
        <begin position="101"/>
        <end position="115"/>
    </location>
</feature>
<evidence type="ECO:0000313" key="3">
    <source>
        <dbReference type="EMBL" id="SON77761.1"/>
    </source>
</evidence>
<evidence type="ECO:0000313" key="4">
    <source>
        <dbReference type="Proteomes" id="UP000234166"/>
    </source>
</evidence>
<proteinExistence type="predicted"/>
<dbReference type="Proteomes" id="UP000234166">
    <property type="component" value="Unassembled WGS sequence"/>
</dbReference>
<reference evidence="4 5" key="1">
    <citation type="submission" date="2017-10" db="EMBL/GenBank/DDBJ databases">
        <authorList>
            <person name="Regsiter A."/>
            <person name="William W."/>
        </authorList>
    </citation>
    <scope>NUCLEOTIDE SEQUENCE [LARGE SCALE GENOMIC DNA]</scope>
    <source>
        <strain evidence="3 5">CFBP6984</strain>
        <strain evidence="2 4">CFBP7430</strain>
    </source>
</reference>
<accession>A0AB38DUG9</accession>
<dbReference type="EMBL" id="OCYT01000046">
    <property type="protein sequence ID" value="SON77761.1"/>
    <property type="molecule type" value="Genomic_DNA"/>
</dbReference>
<evidence type="ECO:0000313" key="2">
    <source>
        <dbReference type="EMBL" id="SON76535.1"/>
    </source>
</evidence>
<dbReference type="EMBL" id="OCYS01000002">
    <property type="protein sequence ID" value="SON76535.1"/>
    <property type="molecule type" value="Genomic_DNA"/>
</dbReference>
<gene>
    <name evidence="3" type="ORF">XAP6984_140020</name>
    <name evidence="2" type="ORF">XAP7430_100025</name>
</gene>
<evidence type="ECO:0000256" key="1">
    <source>
        <dbReference type="SAM" id="MobiDB-lite"/>
    </source>
</evidence>
<keyword evidence="5" id="KW-1185">Reference proteome</keyword>
<evidence type="ECO:0000313" key="5">
    <source>
        <dbReference type="Proteomes" id="UP000234181"/>
    </source>
</evidence>
<feature type="region of interest" description="Disordered" evidence="1">
    <location>
        <begin position="101"/>
        <end position="124"/>
    </location>
</feature>
<name>A0AB38DUG9_XANCH</name>
<comment type="caution">
    <text evidence="2">The sequence shown here is derived from an EMBL/GenBank/DDBJ whole genome shotgun (WGS) entry which is preliminary data.</text>
</comment>
<dbReference type="AlphaFoldDB" id="A0AB38DUG9"/>
<protein>
    <submittedName>
        <fullName evidence="2">Xsa-associated protein</fullName>
    </submittedName>
</protein>